<dbReference type="Gene3D" id="3.40.630.30">
    <property type="match status" value="1"/>
</dbReference>
<dbReference type="GO" id="GO:0046872">
    <property type="term" value="F:metal ion binding"/>
    <property type="evidence" value="ECO:0007669"/>
    <property type="project" value="InterPro"/>
</dbReference>
<dbReference type="CDD" id="cd04301">
    <property type="entry name" value="NAT_SF"/>
    <property type="match status" value="1"/>
</dbReference>
<dbReference type="AlphaFoldDB" id="A0A6I3IX39"/>
<dbReference type="InterPro" id="IPR013815">
    <property type="entry name" value="ATP_grasp_subdomain_1"/>
</dbReference>
<dbReference type="Gene3D" id="3.30.470.20">
    <property type="entry name" value="ATP-grasp fold, B domain"/>
    <property type="match status" value="1"/>
</dbReference>
<name>A0A6I3IX39_9MICO</name>
<dbReference type="SUPFAM" id="SSF52210">
    <property type="entry name" value="Succinyl-CoA synthetase domains"/>
    <property type="match status" value="2"/>
</dbReference>
<dbReference type="PANTHER" id="PTHR42793:SF1">
    <property type="entry name" value="PEPTIDYL-LYSINE N-ACETYLTRANSFERASE PATZ"/>
    <property type="match status" value="1"/>
</dbReference>
<dbReference type="SUPFAM" id="SSF56059">
    <property type="entry name" value="Glutathione synthetase ATP-binding domain-like"/>
    <property type="match status" value="1"/>
</dbReference>
<dbReference type="PROSITE" id="PS50975">
    <property type="entry name" value="ATP_GRASP"/>
    <property type="match status" value="1"/>
</dbReference>
<reference evidence="4 5" key="1">
    <citation type="submission" date="2019-11" db="EMBL/GenBank/DDBJ databases">
        <title>Whole genome sequencing identifies a novel species of the genus Arsenicicoccus isolated from human blood.</title>
        <authorList>
            <person name="Jeong J.H."/>
            <person name="Kweon O.J."/>
            <person name="Kim H.R."/>
            <person name="Kim T.-H."/>
            <person name="Ha S.-M."/>
            <person name="Lee M.-K."/>
        </authorList>
    </citation>
    <scope>NUCLEOTIDE SEQUENCE [LARGE SCALE GENOMIC DNA]</scope>
    <source>
        <strain evidence="4 5">MKL-02</strain>
    </source>
</reference>
<dbReference type="Pfam" id="PF13607">
    <property type="entry name" value="Succ_CoA_lig"/>
    <property type="match status" value="1"/>
</dbReference>
<keyword evidence="5" id="KW-1185">Reference proteome</keyword>
<evidence type="ECO:0000313" key="5">
    <source>
        <dbReference type="Proteomes" id="UP000431092"/>
    </source>
</evidence>
<dbReference type="InterPro" id="IPR011761">
    <property type="entry name" value="ATP-grasp"/>
</dbReference>
<dbReference type="Pfam" id="PF13302">
    <property type="entry name" value="Acetyltransf_3"/>
    <property type="match status" value="1"/>
</dbReference>
<dbReference type="GO" id="GO:0005524">
    <property type="term" value="F:ATP binding"/>
    <property type="evidence" value="ECO:0007669"/>
    <property type="project" value="UniProtKB-UniRule"/>
</dbReference>
<dbReference type="InterPro" id="IPR032875">
    <property type="entry name" value="Succ_CoA_lig_flav_dom"/>
</dbReference>
<dbReference type="RefSeq" id="WP_154594147.1">
    <property type="nucleotide sequence ID" value="NZ_CP171001.1"/>
</dbReference>
<dbReference type="InterPro" id="IPR000182">
    <property type="entry name" value="GNAT_dom"/>
</dbReference>
<feature type="domain" description="ATP-grasp" evidence="2">
    <location>
        <begin position="675"/>
        <end position="885"/>
    </location>
</feature>
<dbReference type="Proteomes" id="UP000431092">
    <property type="component" value="Unassembled WGS sequence"/>
</dbReference>
<evidence type="ECO:0000259" key="3">
    <source>
        <dbReference type="PROSITE" id="PS51186"/>
    </source>
</evidence>
<sequence>MSAQRGSHGPGRLGVSDPSSWEADVVLRDGSVCHLRPIRPDDRERVQAFHSRQSPESIYLRFFAPIKEISAKDLTRFTEVDQVERVALVATVRDDIIGIGRYDTIRPGVAEVAFNISDHYQGKGIGSVLLEHLAAIGQELGVEEFVADVLPQNRKMMKVFTDAGYEVKHYFDDGVIAVTFQIRPTVRSELVRLSREHRSEAASIRTVVEPASVVVVGASPRVEALGHLILDNLLRGGYTGGLHAVHPTASEVLGVPCHPSVSAIGEHVDLAVVAVPASEVLGVVDDCAAAGVKSLVVASSGFAESGPEGRERQQELLQHAHANGLRVVGPNTIGVANNALHLNATVAPRLPRPGTLGLFAQSGALGVAVLDAASRRNLGVSVFASAGNRADVSGNDLMQYFIDDPGTEAVGMHLESVGNPRKFSRIARQLAASKPVIVVKSGYSGYSVPPGHPVRPTRVPREAFDAMMTQAGVMRVENVHQLFDVAALVTSQPLPRGPRVAIVGNAHALGALTADACLNRGLQVTHGPVSLAPEATAEAFAEALRAALDDAAVDAVLTCFIPPLITADESIVSTVAQVADGSDKPVLGTFLGMRGVADPRTGEGPGHVGAVPAYPMPEDAVLALDQAVRYAAWREADNGERVTYDDIDRHAAFAVIDHVLQDAPQGRVLTDDEAQDLLEAYGVPVWRRVRVSSPDEAAAAAAVVGYPAMIKSVSQVLRHSPGLGALRPDLDDEKEVREAYAHLVSRFGSFGDLALVVQAMAGPGVACVVRSTEDALFGPVVSFSVAGAPTELLGDVSHRIPPLTDRDVTDLVTTVKAFPMLDGHRGAQPVDLAALHDVIGRVSVLADDFPEVAALELNPVNARPGGVDVLGAEITVARPGLRTDADRRAMTG</sequence>
<dbReference type="GO" id="GO:0016747">
    <property type="term" value="F:acyltransferase activity, transferring groups other than amino-acyl groups"/>
    <property type="evidence" value="ECO:0007669"/>
    <property type="project" value="InterPro"/>
</dbReference>
<dbReference type="InterPro" id="IPR016102">
    <property type="entry name" value="Succinyl-CoA_synth-like"/>
</dbReference>
<keyword evidence="4" id="KW-0808">Transferase</keyword>
<evidence type="ECO:0000259" key="2">
    <source>
        <dbReference type="PROSITE" id="PS50975"/>
    </source>
</evidence>
<dbReference type="Pfam" id="PF13549">
    <property type="entry name" value="ATP-grasp_5"/>
    <property type="match status" value="1"/>
</dbReference>
<dbReference type="InterPro" id="IPR003781">
    <property type="entry name" value="CoA-bd"/>
</dbReference>
<dbReference type="PROSITE" id="PS51186">
    <property type="entry name" value="GNAT"/>
    <property type="match status" value="1"/>
</dbReference>
<feature type="domain" description="N-acetyltransferase" evidence="3">
    <location>
        <begin position="33"/>
        <end position="185"/>
    </location>
</feature>
<organism evidence="4 5">
    <name type="scientific">Arsenicicoccus cauae</name>
    <dbReference type="NCBI Taxonomy" id="2663847"/>
    <lineage>
        <taxon>Bacteria</taxon>
        <taxon>Bacillati</taxon>
        <taxon>Actinomycetota</taxon>
        <taxon>Actinomycetes</taxon>
        <taxon>Micrococcales</taxon>
        <taxon>Intrasporangiaceae</taxon>
        <taxon>Arsenicicoccus</taxon>
    </lineage>
</organism>
<protein>
    <submittedName>
        <fullName evidence="4">GNAT family N-acetyltransferase</fullName>
    </submittedName>
</protein>
<dbReference type="PANTHER" id="PTHR42793">
    <property type="entry name" value="COA BINDING DOMAIN CONTAINING PROTEIN"/>
    <property type="match status" value="1"/>
</dbReference>
<dbReference type="Gene3D" id="3.40.50.720">
    <property type="entry name" value="NAD(P)-binding Rossmann-like Domain"/>
    <property type="match status" value="1"/>
</dbReference>
<accession>A0A6I3IX39</accession>
<dbReference type="Gene3D" id="3.40.50.261">
    <property type="entry name" value="Succinyl-CoA synthetase domains"/>
    <property type="match status" value="2"/>
</dbReference>
<proteinExistence type="predicted"/>
<evidence type="ECO:0000313" key="4">
    <source>
        <dbReference type="EMBL" id="MTB72911.1"/>
    </source>
</evidence>
<dbReference type="Pfam" id="PF13380">
    <property type="entry name" value="CoA_binding_2"/>
    <property type="match status" value="1"/>
</dbReference>
<comment type="caution">
    <text evidence="4">The sequence shown here is derived from an EMBL/GenBank/DDBJ whole genome shotgun (WGS) entry which is preliminary data.</text>
</comment>
<gene>
    <name evidence="4" type="ORF">GGG17_13230</name>
</gene>
<keyword evidence="1" id="KW-0547">Nucleotide-binding</keyword>
<dbReference type="InterPro" id="IPR036291">
    <property type="entry name" value="NAD(P)-bd_dom_sf"/>
</dbReference>
<keyword evidence="1" id="KW-0067">ATP-binding</keyword>
<dbReference type="SUPFAM" id="SSF51735">
    <property type="entry name" value="NAD(P)-binding Rossmann-fold domains"/>
    <property type="match status" value="1"/>
</dbReference>
<dbReference type="EMBL" id="WLVL01000040">
    <property type="protein sequence ID" value="MTB72911.1"/>
    <property type="molecule type" value="Genomic_DNA"/>
</dbReference>
<dbReference type="SUPFAM" id="SSF55729">
    <property type="entry name" value="Acyl-CoA N-acyltransferases (Nat)"/>
    <property type="match status" value="1"/>
</dbReference>
<evidence type="ECO:0000256" key="1">
    <source>
        <dbReference type="PROSITE-ProRule" id="PRU00409"/>
    </source>
</evidence>
<dbReference type="InterPro" id="IPR016181">
    <property type="entry name" value="Acyl_CoA_acyltransferase"/>
</dbReference>
<dbReference type="SMART" id="SM00881">
    <property type="entry name" value="CoA_binding"/>
    <property type="match status" value="1"/>
</dbReference>
<dbReference type="Gene3D" id="3.30.1490.20">
    <property type="entry name" value="ATP-grasp fold, A domain"/>
    <property type="match status" value="1"/>
</dbReference>